<keyword evidence="10" id="KW-1015">Disulfide bond</keyword>
<organism evidence="13">
    <name type="scientific">marine metagenome</name>
    <dbReference type="NCBI Taxonomy" id="408172"/>
    <lineage>
        <taxon>unclassified sequences</taxon>
        <taxon>metagenomes</taxon>
        <taxon>ecological metagenomes</taxon>
    </lineage>
</organism>
<evidence type="ECO:0000313" key="13">
    <source>
        <dbReference type="EMBL" id="SUZ82405.1"/>
    </source>
</evidence>
<feature type="transmembrane region" description="Helical" evidence="12">
    <location>
        <begin position="202"/>
        <end position="222"/>
    </location>
</feature>
<evidence type="ECO:0000256" key="5">
    <source>
        <dbReference type="ARBA" id="ARBA00022989"/>
    </source>
</evidence>
<feature type="transmembrane region" description="Helical" evidence="12">
    <location>
        <begin position="285"/>
        <end position="307"/>
    </location>
</feature>
<evidence type="ECO:0000256" key="2">
    <source>
        <dbReference type="ARBA" id="ARBA00022475"/>
    </source>
</evidence>
<dbReference type="PANTHER" id="PTHR35457">
    <property type="entry name" value="HEME A SYNTHASE"/>
    <property type="match status" value="1"/>
</dbReference>
<name>A0A381QSR9_9ZZZZ</name>
<evidence type="ECO:0000256" key="12">
    <source>
        <dbReference type="SAM" id="Phobius"/>
    </source>
</evidence>
<dbReference type="AlphaFoldDB" id="A0A381QSR9"/>
<evidence type="ECO:0000256" key="7">
    <source>
        <dbReference type="ARBA" id="ARBA00023004"/>
    </source>
</evidence>
<keyword evidence="4" id="KW-0479">Metal-binding</keyword>
<keyword evidence="7" id="KW-0408">Iron</keyword>
<dbReference type="GO" id="GO:0016491">
    <property type="term" value="F:oxidoreductase activity"/>
    <property type="evidence" value="ECO:0007669"/>
    <property type="project" value="UniProtKB-KW"/>
</dbReference>
<dbReference type="GO" id="GO:0046872">
    <property type="term" value="F:metal ion binding"/>
    <property type="evidence" value="ECO:0007669"/>
    <property type="project" value="UniProtKB-KW"/>
</dbReference>
<feature type="transmembrane region" description="Helical" evidence="12">
    <location>
        <begin position="7"/>
        <end position="25"/>
    </location>
</feature>
<dbReference type="EMBL" id="UINC01001505">
    <property type="protein sequence ID" value="SUZ82405.1"/>
    <property type="molecule type" value="Genomic_DNA"/>
</dbReference>
<comment type="pathway">
    <text evidence="11">Porphyrin-containing compound metabolism.</text>
</comment>
<sequence length="343" mass="39687">MRKIKTLTIASIVIVYIVILAGGTVRMTGSGMGCPDWPKCFGYLIPPTDRSDIQWKKNYNYKKNQIIIFNDSLIYANKDFKTVDSINRENWSNYTKHDYSKFNVYHTWIEYINRLIGAIAGLSVLLLFINSLKFIKKKRSITILAFLSLTGILFQAWLGKTVVDSNLLASKITIHMVMAILIVSVLFILLSKLNEKESNLVFNRYVSTLTLISLILLIIQVLSGTEIRQFIDIEMLSYNYSEKSKWLINPPKSFYFHRSFSIIIFFINSLIFLKLKKMIIVSKTFNIIMILLVIQLLSGIMMYYFNFPFSTQPVHLLISSLIIGFQVYFYVLLNNNKTHGIKN</sequence>
<keyword evidence="2" id="KW-1003">Cell membrane</keyword>
<evidence type="ECO:0000256" key="8">
    <source>
        <dbReference type="ARBA" id="ARBA00023133"/>
    </source>
</evidence>
<keyword evidence="3 12" id="KW-0812">Transmembrane</keyword>
<evidence type="ECO:0000256" key="6">
    <source>
        <dbReference type="ARBA" id="ARBA00023002"/>
    </source>
</evidence>
<keyword evidence="8" id="KW-0350">Heme biosynthesis</keyword>
<keyword evidence="5 12" id="KW-1133">Transmembrane helix</keyword>
<dbReference type="PANTHER" id="PTHR35457:SF1">
    <property type="entry name" value="HEME A SYNTHASE"/>
    <property type="match status" value="1"/>
</dbReference>
<evidence type="ECO:0000256" key="1">
    <source>
        <dbReference type="ARBA" id="ARBA00004141"/>
    </source>
</evidence>
<proteinExistence type="predicted"/>
<evidence type="ECO:0000256" key="4">
    <source>
        <dbReference type="ARBA" id="ARBA00022723"/>
    </source>
</evidence>
<feature type="transmembrane region" description="Helical" evidence="12">
    <location>
        <begin position="172"/>
        <end position="190"/>
    </location>
</feature>
<dbReference type="GO" id="GO:0016020">
    <property type="term" value="C:membrane"/>
    <property type="evidence" value="ECO:0007669"/>
    <property type="project" value="UniProtKB-SubCell"/>
</dbReference>
<feature type="transmembrane region" description="Helical" evidence="12">
    <location>
        <begin position="141"/>
        <end position="160"/>
    </location>
</feature>
<dbReference type="InterPro" id="IPR050450">
    <property type="entry name" value="COX15/CtaA_HemeA_synthase"/>
</dbReference>
<evidence type="ECO:0000256" key="11">
    <source>
        <dbReference type="ARBA" id="ARBA00023444"/>
    </source>
</evidence>
<gene>
    <name evidence="13" type="ORF">METZ01_LOCUS35259</name>
</gene>
<evidence type="ECO:0008006" key="14">
    <source>
        <dbReference type="Google" id="ProtNLM"/>
    </source>
</evidence>
<evidence type="ECO:0000256" key="9">
    <source>
        <dbReference type="ARBA" id="ARBA00023136"/>
    </source>
</evidence>
<dbReference type="InterPro" id="IPR003780">
    <property type="entry name" value="COX15/CtaA_fam"/>
</dbReference>
<reference evidence="13" key="1">
    <citation type="submission" date="2018-05" db="EMBL/GenBank/DDBJ databases">
        <authorList>
            <person name="Lanie J.A."/>
            <person name="Ng W.-L."/>
            <person name="Kazmierczak K.M."/>
            <person name="Andrzejewski T.M."/>
            <person name="Davidsen T.M."/>
            <person name="Wayne K.J."/>
            <person name="Tettelin H."/>
            <person name="Glass J.I."/>
            <person name="Rusch D."/>
            <person name="Podicherti R."/>
            <person name="Tsui H.-C.T."/>
            <person name="Winkler M.E."/>
        </authorList>
    </citation>
    <scope>NUCLEOTIDE SEQUENCE</scope>
</reference>
<feature type="transmembrane region" description="Helical" evidence="12">
    <location>
        <begin position="255"/>
        <end position="273"/>
    </location>
</feature>
<comment type="subcellular location">
    <subcellularLocation>
        <location evidence="1">Membrane</location>
        <topology evidence="1">Multi-pass membrane protein</topology>
    </subcellularLocation>
</comment>
<protein>
    <recommendedName>
        <fullName evidence="14">Cytochrome oxidase assembly protein</fullName>
    </recommendedName>
</protein>
<keyword evidence="9 12" id="KW-0472">Membrane</keyword>
<evidence type="ECO:0000256" key="10">
    <source>
        <dbReference type="ARBA" id="ARBA00023157"/>
    </source>
</evidence>
<keyword evidence="6" id="KW-0560">Oxidoreductase</keyword>
<accession>A0A381QSR9</accession>
<evidence type="ECO:0000256" key="3">
    <source>
        <dbReference type="ARBA" id="ARBA00022692"/>
    </source>
</evidence>
<feature type="transmembrane region" description="Helical" evidence="12">
    <location>
        <begin position="111"/>
        <end position="129"/>
    </location>
</feature>
<dbReference type="Pfam" id="PF02628">
    <property type="entry name" value="COX15-CtaA"/>
    <property type="match status" value="2"/>
</dbReference>
<dbReference type="GO" id="GO:0006784">
    <property type="term" value="P:heme A biosynthetic process"/>
    <property type="evidence" value="ECO:0007669"/>
    <property type="project" value="InterPro"/>
</dbReference>
<feature type="transmembrane region" description="Helical" evidence="12">
    <location>
        <begin position="313"/>
        <end position="333"/>
    </location>
</feature>